<accession>A0A841CAC8</accession>
<organism evidence="2 3">
    <name type="scientific">Lactovum miscens</name>
    <dbReference type="NCBI Taxonomy" id="190387"/>
    <lineage>
        <taxon>Bacteria</taxon>
        <taxon>Bacillati</taxon>
        <taxon>Bacillota</taxon>
        <taxon>Bacilli</taxon>
        <taxon>Lactobacillales</taxon>
        <taxon>Streptococcaceae</taxon>
        <taxon>Lactovum</taxon>
    </lineage>
</organism>
<proteinExistence type="predicted"/>
<name>A0A841CAC8_9LACT</name>
<evidence type="ECO:0000313" key="3">
    <source>
        <dbReference type="Proteomes" id="UP000562464"/>
    </source>
</evidence>
<reference evidence="2 3" key="1">
    <citation type="submission" date="2020-08" db="EMBL/GenBank/DDBJ databases">
        <title>Genomic Encyclopedia of Type Strains, Phase IV (KMG-IV): sequencing the most valuable type-strain genomes for metagenomic binning, comparative biology and taxonomic classification.</title>
        <authorList>
            <person name="Goeker M."/>
        </authorList>
    </citation>
    <scope>NUCLEOTIDE SEQUENCE [LARGE SCALE GENOMIC DNA]</scope>
    <source>
        <strain evidence="2 3">DSM 14925</strain>
    </source>
</reference>
<sequence>MTEIKINFKKAQLSLFLLVMLFFIPIAFALFLTNNLLFIILASILLLFIFGIIILILRKLLNFKPALIISQSGLQDNTNHLKNPIIKWENIIGIGEANHGSQKLILIMVKDPEAFIFSENGSWQGVYKNSFELYGTPETISISNLQIKDEALIKLLNESLNKYGKSNKRGR</sequence>
<keyword evidence="1" id="KW-0472">Membrane</keyword>
<dbReference type="AlphaFoldDB" id="A0A841CAC8"/>
<keyword evidence="3" id="KW-1185">Reference proteome</keyword>
<keyword evidence="1" id="KW-1133">Transmembrane helix</keyword>
<feature type="transmembrane region" description="Helical" evidence="1">
    <location>
        <begin position="12"/>
        <end position="31"/>
    </location>
</feature>
<dbReference type="RefSeq" id="WP_183540310.1">
    <property type="nucleotide sequence ID" value="NZ_JACHHV010000021.1"/>
</dbReference>
<dbReference type="NCBIfam" id="NF041635">
    <property type="entry name" value="STM3941_fam"/>
    <property type="match status" value="1"/>
</dbReference>
<evidence type="ECO:0008006" key="4">
    <source>
        <dbReference type="Google" id="ProtNLM"/>
    </source>
</evidence>
<dbReference type="Proteomes" id="UP000562464">
    <property type="component" value="Unassembled WGS sequence"/>
</dbReference>
<keyword evidence="1" id="KW-0812">Transmembrane</keyword>
<dbReference type="EMBL" id="JACHHV010000021">
    <property type="protein sequence ID" value="MBB5888349.1"/>
    <property type="molecule type" value="Genomic_DNA"/>
</dbReference>
<evidence type="ECO:0000256" key="1">
    <source>
        <dbReference type="SAM" id="Phobius"/>
    </source>
</evidence>
<protein>
    <recommendedName>
        <fullName evidence="4">PH domain-containing protein</fullName>
    </recommendedName>
</protein>
<dbReference type="InterPro" id="IPR048136">
    <property type="entry name" value="STM3941-like"/>
</dbReference>
<comment type="caution">
    <text evidence="2">The sequence shown here is derived from an EMBL/GenBank/DDBJ whole genome shotgun (WGS) entry which is preliminary data.</text>
</comment>
<gene>
    <name evidence="2" type="ORF">HNQ37_001242</name>
</gene>
<evidence type="ECO:0000313" key="2">
    <source>
        <dbReference type="EMBL" id="MBB5888349.1"/>
    </source>
</evidence>
<feature type="transmembrane region" description="Helical" evidence="1">
    <location>
        <begin position="37"/>
        <end position="57"/>
    </location>
</feature>